<dbReference type="CDD" id="cd01310">
    <property type="entry name" value="TatD_DNAse"/>
    <property type="match status" value="1"/>
</dbReference>
<dbReference type="GO" id="GO:0046872">
    <property type="term" value="F:metal ion binding"/>
    <property type="evidence" value="ECO:0007669"/>
    <property type="project" value="UniProtKB-KW"/>
</dbReference>
<dbReference type="PIRSF" id="PIRSF005902">
    <property type="entry name" value="DNase_TatD"/>
    <property type="match status" value="1"/>
</dbReference>
<feature type="binding site" evidence="4">
    <location>
        <position position="212"/>
    </location>
    <ligand>
        <name>a divalent metal cation</name>
        <dbReference type="ChEBI" id="CHEBI:60240"/>
        <label>1</label>
    </ligand>
</feature>
<dbReference type="RefSeq" id="WP_113930383.1">
    <property type="nucleotide sequence ID" value="NZ_VTEG01000005.1"/>
</dbReference>
<feature type="binding site" evidence="4">
    <location>
        <position position="16"/>
    </location>
    <ligand>
        <name>a divalent metal cation</name>
        <dbReference type="ChEBI" id="CHEBI:60240"/>
        <label>1</label>
    </ligand>
</feature>
<dbReference type="InterPro" id="IPR001130">
    <property type="entry name" value="TatD-like"/>
</dbReference>
<name>A0A5D4MDL5_9BACI</name>
<dbReference type="Proteomes" id="UP000325182">
    <property type="component" value="Unassembled WGS sequence"/>
</dbReference>
<feature type="binding site" evidence="4">
    <location>
        <position position="164"/>
    </location>
    <ligand>
        <name>a divalent metal cation</name>
        <dbReference type="ChEBI" id="CHEBI:60240"/>
        <label>2</label>
    </ligand>
</feature>
<dbReference type="Gene3D" id="3.20.20.140">
    <property type="entry name" value="Metal-dependent hydrolases"/>
    <property type="match status" value="1"/>
</dbReference>
<protein>
    <submittedName>
        <fullName evidence="5">TatD family deoxyribonuclease</fullName>
    </submittedName>
</protein>
<accession>A0A5D4MDL5</accession>
<feature type="binding site" evidence="4">
    <location>
        <position position="14"/>
    </location>
    <ligand>
        <name>a divalent metal cation</name>
        <dbReference type="ChEBI" id="CHEBI:60240"/>
        <label>1</label>
    </ligand>
</feature>
<dbReference type="AlphaFoldDB" id="A0A5D4MDL5"/>
<dbReference type="SUPFAM" id="SSF51556">
    <property type="entry name" value="Metallo-dependent hydrolases"/>
    <property type="match status" value="1"/>
</dbReference>
<organism evidence="5 6">
    <name type="scientific">Rossellomorea vietnamensis</name>
    <dbReference type="NCBI Taxonomy" id="218284"/>
    <lineage>
        <taxon>Bacteria</taxon>
        <taxon>Bacillati</taxon>
        <taxon>Bacillota</taxon>
        <taxon>Bacilli</taxon>
        <taxon>Bacillales</taxon>
        <taxon>Bacillaceae</taxon>
        <taxon>Rossellomorea</taxon>
    </lineage>
</organism>
<evidence type="ECO:0000256" key="3">
    <source>
        <dbReference type="ARBA" id="ARBA00022801"/>
    </source>
</evidence>
<comment type="similarity">
    <text evidence="1">Belongs to the metallo-dependent hydrolases superfamily. TatD-type hydrolase family.</text>
</comment>
<dbReference type="Pfam" id="PF01026">
    <property type="entry name" value="TatD_DNase"/>
    <property type="match status" value="1"/>
</dbReference>
<evidence type="ECO:0000313" key="6">
    <source>
        <dbReference type="Proteomes" id="UP000325182"/>
    </source>
</evidence>
<evidence type="ECO:0000256" key="2">
    <source>
        <dbReference type="ARBA" id="ARBA00022723"/>
    </source>
</evidence>
<dbReference type="PROSITE" id="PS01137">
    <property type="entry name" value="TATD_1"/>
    <property type="match status" value="1"/>
</dbReference>
<dbReference type="InterPro" id="IPR018228">
    <property type="entry name" value="DNase_TatD-rel_CS"/>
</dbReference>
<gene>
    <name evidence="5" type="ORF">FZC84_10105</name>
</gene>
<feature type="binding site" evidence="4">
    <location>
        <position position="100"/>
    </location>
    <ligand>
        <name>a divalent metal cation</name>
        <dbReference type="ChEBI" id="CHEBI:60240"/>
        <label>1</label>
    </ligand>
</feature>
<sequence>MSKRMKGSQIIDSHIHLDLYEPFQQEAVLSDLHLENIIALISVSFHLKSCQENLRLSRLDERIKPAFGYHPEQPVPSDKELQGILQFMQEHRDTMIAVGEVGLPYYLRQEHPNMELGSYLELLKVFISQARALEKPIILHAVYDDGDRVIPLLEQSSIQKAHFHWFKGTAKTLKRMKENGYYLSVTPDLLYEEEIVRMVRSYPLELMLAETDGPWKFEGPFRGHMTHPRMIHRTIEAIAEIKHEAVEDVYSILMDNAKKLYSI</sequence>
<comment type="caution">
    <text evidence="5">The sequence shown here is derived from an EMBL/GenBank/DDBJ whole genome shotgun (WGS) entry which is preliminary data.</text>
</comment>
<proteinExistence type="inferred from homology"/>
<dbReference type="GO" id="GO:0016788">
    <property type="term" value="F:hydrolase activity, acting on ester bonds"/>
    <property type="evidence" value="ECO:0007669"/>
    <property type="project" value="InterPro"/>
</dbReference>
<keyword evidence="2 4" id="KW-0479">Metal-binding</keyword>
<evidence type="ECO:0000256" key="4">
    <source>
        <dbReference type="PIRSR" id="PIRSR005902-1"/>
    </source>
</evidence>
<evidence type="ECO:0000313" key="5">
    <source>
        <dbReference type="EMBL" id="TYR99578.1"/>
    </source>
</evidence>
<dbReference type="PANTHER" id="PTHR46317:SF1">
    <property type="entry name" value="HYDROLASE, TATD FAMILY"/>
    <property type="match status" value="1"/>
</dbReference>
<reference evidence="5 6" key="1">
    <citation type="submission" date="2019-08" db="EMBL/GenBank/DDBJ databases">
        <title>Bacillus genomes from the desert of Cuatro Cienegas, Coahuila.</title>
        <authorList>
            <person name="Olmedo-Alvarez G."/>
        </authorList>
    </citation>
    <scope>NUCLEOTIDE SEQUENCE [LARGE SCALE GENOMIC DNA]</scope>
    <source>
        <strain evidence="5 6">CH128b_4D</strain>
    </source>
</reference>
<evidence type="ECO:0000256" key="1">
    <source>
        <dbReference type="ARBA" id="ARBA00009275"/>
    </source>
</evidence>
<feature type="binding site" evidence="4">
    <location>
        <position position="140"/>
    </location>
    <ligand>
        <name>a divalent metal cation</name>
        <dbReference type="ChEBI" id="CHEBI:60240"/>
        <label>2</label>
    </ligand>
</feature>
<keyword evidence="3" id="KW-0378">Hydrolase</keyword>
<dbReference type="EMBL" id="VTEG01000005">
    <property type="protein sequence ID" value="TYR99578.1"/>
    <property type="molecule type" value="Genomic_DNA"/>
</dbReference>
<dbReference type="InterPro" id="IPR032466">
    <property type="entry name" value="Metal_Hydrolase"/>
</dbReference>
<dbReference type="PANTHER" id="PTHR46317">
    <property type="entry name" value="HYDROLASE OF PHP SUPERFAMILY-RELATED PROTEIN"/>
    <property type="match status" value="1"/>
</dbReference>